<keyword evidence="3" id="KW-1185">Reference proteome</keyword>
<reference evidence="2" key="2">
    <citation type="submission" date="2020-09" db="EMBL/GenBank/DDBJ databases">
        <authorList>
            <person name="Sun Q."/>
            <person name="Ohkuma M."/>
        </authorList>
    </citation>
    <scope>NUCLEOTIDE SEQUENCE</scope>
    <source>
        <strain evidence="2">JCM 4988</strain>
    </source>
</reference>
<evidence type="ECO:0000256" key="1">
    <source>
        <dbReference type="SAM" id="MobiDB-lite"/>
    </source>
</evidence>
<feature type="region of interest" description="Disordered" evidence="1">
    <location>
        <begin position="1"/>
        <end position="40"/>
    </location>
</feature>
<dbReference type="EMBL" id="BMWG01000007">
    <property type="protein sequence ID" value="GGZ34130.1"/>
    <property type="molecule type" value="Genomic_DNA"/>
</dbReference>
<feature type="compositionally biased region" description="Basic and acidic residues" evidence="1">
    <location>
        <begin position="53"/>
        <end position="63"/>
    </location>
</feature>
<accession>A0A918Q526</accession>
<protein>
    <submittedName>
        <fullName evidence="2">Uncharacterized protein</fullName>
    </submittedName>
</protein>
<feature type="region of interest" description="Disordered" evidence="1">
    <location>
        <begin position="53"/>
        <end position="78"/>
    </location>
</feature>
<proteinExistence type="predicted"/>
<reference evidence="2" key="1">
    <citation type="journal article" date="2014" name="Int. J. Syst. Evol. Microbiol.">
        <title>Complete genome sequence of Corynebacterium casei LMG S-19264T (=DSM 44701T), isolated from a smear-ripened cheese.</title>
        <authorList>
            <consortium name="US DOE Joint Genome Institute (JGI-PGF)"/>
            <person name="Walter F."/>
            <person name="Albersmeier A."/>
            <person name="Kalinowski J."/>
            <person name="Ruckert C."/>
        </authorList>
    </citation>
    <scope>NUCLEOTIDE SEQUENCE</scope>
    <source>
        <strain evidence="2">JCM 4988</strain>
    </source>
</reference>
<evidence type="ECO:0000313" key="3">
    <source>
        <dbReference type="Proteomes" id="UP000630936"/>
    </source>
</evidence>
<name>A0A918Q526_9ACTN</name>
<dbReference type="Proteomes" id="UP000630936">
    <property type="component" value="Unassembled WGS sequence"/>
</dbReference>
<evidence type="ECO:0000313" key="2">
    <source>
        <dbReference type="EMBL" id="GGZ34130.1"/>
    </source>
</evidence>
<comment type="caution">
    <text evidence="2">The sequence shown here is derived from an EMBL/GenBank/DDBJ whole genome shotgun (WGS) entry which is preliminary data.</text>
</comment>
<gene>
    <name evidence="2" type="ORF">GCM10010387_30450</name>
</gene>
<sequence>MAVTVDEPPGAEQAVPFELDDPSRAAPGNPVTLRGARNPNSVRRVEIGFRHAATDGHRYDPAHHPHPIYPIDGSSYKQ</sequence>
<organism evidence="2 3">
    <name type="scientific">Streptomyces inusitatus</name>
    <dbReference type="NCBI Taxonomy" id="68221"/>
    <lineage>
        <taxon>Bacteria</taxon>
        <taxon>Bacillati</taxon>
        <taxon>Actinomycetota</taxon>
        <taxon>Actinomycetes</taxon>
        <taxon>Kitasatosporales</taxon>
        <taxon>Streptomycetaceae</taxon>
        <taxon>Streptomyces</taxon>
    </lineage>
</organism>
<dbReference type="AlphaFoldDB" id="A0A918Q526"/>